<dbReference type="EMBL" id="QUAJ01000003">
    <property type="protein sequence ID" value="REI42664.1"/>
    <property type="molecule type" value="Genomic_DNA"/>
</dbReference>
<organism evidence="1 2">
    <name type="scientific">Psychrilyobacter piezotolerans</name>
    <dbReference type="NCBI Taxonomy" id="2293438"/>
    <lineage>
        <taxon>Bacteria</taxon>
        <taxon>Fusobacteriati</taxon>
        <taxon>Fusobacteriota</taxon>
        <taxon>Fusobacteriia</taxon>
        <taxon>Fusobacteriales</taxon>
        <taxon>Fusobacteriaceae</taxon>
        <taxon>Psychrilyobacter</taxon>
    </lineage>
</organism>
<proteinExistence type="predicted"/>
<reference evidence="1 2" key="1">
    <citation type="submission" date="2018-08" db="EMBL/GenBank/DDBJ databases">
        <title>Draft genome sequence of Psychrilyobacter sp. strain SD5 isolated from Black Sea water.</title>
        <authorList>
            <person name="Yadav S."/>
            <person name="Villanueva L."/>
            <person name="Damste J.S.S."/>
        </authorList>
    </citation>
    <scope>NUCLEOTIDE SEQUENCE [LARGE SCALE GENOMIC DNA]</scope>
    <source>
        <strain evidence="1 2">SD5</strain>
    </source>
</reference>
<dbReference type="Proteomes" id="UP000263486">
    <property type="component" value="Unassembled WGS sequence"/>
</dbReference>
<protein>
    <submittedName>
        <fullName evidence="1">Uncharacterized protein</fullName>
    </submittedName>
</protein>
<keyword evidence="2" id="KW-1185">Reference proteome</keyword>
<evidence type="ECO:0000313" key="1">
    <source>
        <dbReference type="EMBL" id="REI42664.1"/>
    </source>
</evidence>
<evidence type="ECO:0000313" key="2">
    <source>
        <dbReference type="Proteomes" id="UP000263486"/>
    </source>
</evidence>
<comment type="caution">
    <text evidence="1">The sequence shown here is derived from an EMBL/GenBank/DDBJ whole genome shotgun (WGS) entry which is preliminary data.</text>
</comment>
<name>A0ABX9KJR7_9FUSO</name>
<dbReference type="RefSeq" id="WP_114641287.1">
    <property type="nucleotide sequence ID" value="NZ_JAACIO010000003.1"/>
</dbReference>
<gene>
    <name evidence="1" type="ORF">DYH56_02535</name>
</gene>
<sequence length="328" mass="38207">MYTTGKFMKHLLKSNKMYNTVVKDIKKDIYEFSFFDKIEVQEENFKKNFKNNFFSIFMLSLIEFLEAEREDVVKYGKCLFYLRGIITCTDNIIDDESKGAIFLNGIKEKTTENTLLTLILQKNLEKIIFELDVKNTGISNAVLESIYLIAKSEGMRDRAIYGNYPGYNFISHEIHSGIGGELLKIGVLVPLHREKNDKFKDVSKVLYNLGLSLQGLDDLCDMEEDFYAGKINLATSFFMDRLQVDEETAVNLDILDTPAAEEYLKEIMSYSMESFRMLEELGYPINKKLGMKLLFHLFKIRGLEDLWDIYKREEEDEKNNFGIYAFND</sequence>
<accession>A0ABX9KJR7</accession>